<dbReference type="InterPro" id="IPR056084">
    <property type="entry name" value="DUF7667"/>
</dbReference>
<organism evidence="1 2">
    <name type="scientific">Salibacterium lacus</name>
    <dbReference type="NCBI Taxonomy" id="1898109"/>
    <lineage>
        <taxon>Bacteria</taxon>
        <taxon>Bacillati</taxon>
        <taxon>Bacillota</taxon>
        <taxon>Bacilli</taxon>
        <taxon>Bacillales</taxon>
        <taxon>Bacillaceae</taxon>
    </lineage>
</organism>
<gene>
    <name evidence="1" type="ORF">ACFSUB_08425</name>
</gene>
<comment type="caution">
    <text evidence="1">The sequence shown here is derived from an EMBL/GenBank/DDBJ whole genome shotgun (WGS) entry which is preliminary data.</text>
</comment>
<protein>
    <submittedName>
        <fullName evidence="1">Uncharacterized protein</fullName>
    </submittedName>
</protein>
<dbReference type="EMBL" id="JBHUML010000002">
    <property type="protein sequence ID" value="MFD2705491.1"/>
    <property type="molecule type" value="Genomic_DNA"/>
</dbReference>
<evidence type="ECO:0000313" key="2">
    <source>
        <dbReference type="Proteomes" id="UP001597520"/>
    </source>
</evidence>
<keyword evidence="2" id="KW-1185">Reference proteome</keyword>
<dbReference type="Proteomes" id="UP001597520">
    <property type="component" value="Unassembled WGS sequence"/>
</dbReference>
<dbReference type="RefSeq" id="WP_380712732.1">
    <property type="nucleotide sequence ID" value="NZ_JBHUML010000002.1"/>
</dbReference>
<name>A0ABW5T0J3_9BACI</name>
<proteinExistence type="predicted"/>
<accession>A0ABW5T0J3</accession>
<evidence type="ECO:0000313" key="1">
    <source>
        <dbReference type="EMBL" id="MFD2705491.1"/>
    </source>
</evidence>
<dbReference type="Pfam" id="PF24704">
    <property type="entry name" value="DUF7667"/>
    <property type="match status" value="1"/>
</dbReference>
<sequence length="75" mass="8478">MNVVITRVKELLATSAIRELSTVEAQELQESKQFLLHCQWRKALLPNFSLMASMTDDVECQHDICAELEKLEGGS</sequence>
<reference evidence="2" key="1">
    <citation type="journal article" date="2019" name="Int. J. Syst. Evol. Microbiol.">
        <title>The Global Catalogue of Microorganisms (GCM) 10K type strain sequencing project: providing services to taxonomists for standard genome sequencing and annotation.</title>
        <authorList>
            <consortium name="The Broad Institute Genomics Platform"/>
            <consortium name="The Broad Institute Genome Sequencing Center for Infectious Disease"/>
            <person name="Wu L."/>
            <person name="Ma J."/>
        </authorList>
    </citation>
    <scope>NUCLEOTIDE SEQUENCE [LARGE SCALE GENOMIC DNA]</scope>
    <source>
        <strain evidence="2">KCTC 33792</strain>
    </source>
</reference>